<protein>
    <submittedName>
        <fullName evidence="5">RibD family protein</fullName>
    </submittedName>
</protein>
<evidence type="ECO:0000256" key="2">
    <source>
        <dbReference type="ARBA" id="ARBA00022857"/>
    </source>
</evidence>
<dbReference type="PANTHER" id="PTHR38011:SF7">
    <property type="entry name" value="2,5-DIAMINO-6-RIBOSYLAMINO-4(3H)-PYRIMIDINONE 5'-PHOSPHATE REDUCTASE"/>
    <property type="match status" value="1"/>
</dbReference>
<reference evidence="5 6" key="1">
    <citation type="submission" date="2020-05" db="EMBL/GenBank/DDBJ databases">
        <title>Azospirillum oleiclasticum sp. nov, a nitrogen-fixing and heavy crude oil-emulsifying bacterium isolated from the crude oil of Yumen Oilfield.</title>
        <authorList>
            <person name="Wu D."/>
            <person name="Cai M."/>
            <person name="Zhang X."/>
        </authorList>
    </citation>
    <scope>NUCLEOTIDE SEQUENCE [LARGE SCALE GENOMIC DNA]</scope>
    <source>
        <strain evidence="5 6">ROY-1-1-2</strain>
    </source>
</reference>
<proteinExistence type="predicted"/>
<organism evidence="5 6">
    <name type="scientific">Azospirillum oleiclasticum</name>
    <dbReference type="NCBI Taxonomy" id="2735135"/>
    <lineage>
        <taxon>Bacteria</taxon>
        <taxon>Pseudomonadati</taxon>
        <taxon>Pseudomonadota</taxon>
        <taxon>Alphaproteobacteria</taxon>
        <taxon>Rhodospirillales</taxon>
        <taxon>Azospirillaceae</taxon>
        <taxon>Azospirillum</taxon>
    </lineage>
</organism>
<accession>A0ABX2TEW2</accession>
<sequence>MTPVGTHPELWGQLLDRAAGRPAAAPTFEADGEAACVFWRLYAGVAAPDHRPFVIGQLGQSLDGRIATPSGHSHYVNGPEAITHLHRLRALVDGVLVGVGTAVADDPRLTVRHVPGRSPARIVIDPRGRLPEDAALLADDGCRVIVVQCANVRRPPRVEPVTVAERGGQIAPRDVVQALAARGVHRLLVEGGAQTVSAFLAAEALDRLHMCVAPILIGSGPTGITLPPIERLNAALRPVAEVVRLGRDVLFDCDLRG</sequence>
<evidence type="ECO:0000256" key="1">
    <source>
        <dbReference type="ARBA" id="ARBA00005104"/>
    </source>
</evidence>
<dbReference type="RefSeq" id="WP_180284561.1">
    <property type="nucleotide sequence ID" value="NZ_JABFDB010000021.1"/>
</dbReference>
<evidence type="ECO:0000256" key="3">
    <source>
        <dbReference type="ARBA" id="ARBA00023002"/>
    </source>
</evidence>
<comment type="caution">
    <text evidence="5">The sequence shown here is derived from an EMBL/GenBank/DDBJ whole genome shotgun (WGS) entry which is preliminary data.</text>
</comment>
<dbReference type="InterPro" id="IPR050765">
    <property type="entry name" value="Riboflavin_Biosynth_HTPR"/>
</dbReference>
<evidence type="ECO:0000313" key="6">
    <source>
        <dbReference type="Proteomes" id="UP000584642"/>
    </source>
</evidence>
<dbReference type="EMBL" id="JABFDB010000021">
    <property type="protein sequence ID" value="NYZ22798.1"/>
    <property type="molecule type" value="Genomic_DNA"/>
</dbReference>
<dbReference type="InterPro" id="IPR002734">
    <property type="entry name" value="RibDG_C"/>
</dbReference>
<keyword evidence="2" id="KW-0521">NADP</keyword>
<gene>
    <name evidence="5" type="ORF">HND93_24070</name>
</gene>
<evidence type="ECO:0000313" key="5">
    <source>
        <dbReference type="EMBL" id="NYZ22798.1"/>
    </source>
</evidence>
<dbReference type="Proteomes" id="UP000584642">
    <property type="component" value="Unassembled WGS sequence"/>
</dbReference>
<dbReference type="Gene3D" id="3.40.430.10">
    <property type="entry name" value="Dihydrofolate Reductase, subunit A"/>
    <property type="match status" value="1"/>
</dbReference>
<comment type="pathway">
    <text evidence="1">Cofactor biosynthesis; riboflavin biosynthesis.</text>
</comment>
<dbReference type="Pfam" id="PF01872">
    <property type="entry name" value="RibD_C"/>
    <property type="match status" value="1"/>
</dbReference>
<keyword evidence="3" id="KW-0560">Oxidoreductase</keyword>
<evidence type="ECO:0000259" key="4">
    <source>
        <dbReference type="Pfam" id="PF01872"/>
    </source>
</evidence>
<name>A0ABX2TEW2_9PROT</name>
<feature type="domain" description="Bacterial bifunctional deaminase-reductase C-terminal" evidence="4">
    <location>
        <begin position="52"/>
        <end position="234"/>
    </location>
</feature>
<dbReference type="InterPro" id="IPR024072">
    <property type="entry name" value="DHFR-like_dom_sf"/>
</dbReference>
<dbReference type="SUPFAM" id="SSF53597">
    <property type="entry name" value="Dihydrofolate reductase-like"/>
    <property type="match status" value="1"/>
</dbReference>
<dbReference type="PANTHER" id="PTHR38011">
    <property type="entry name" value="DIHYDROFOLATE REDUCTASE FAMILY PROTEIN (AFU_ORTHOLOGUE AFUA_8G06820)"/>
    <property type="match status" value="1"/>
</dbReference>
<keyword evidence="6" id="KW-1185">Reference proteome</keyword>